<evidence type="ECO:0000256" key="1">
    <source>
        <dbReference type="SAM" id="MobiDB-lite"/>
    </source>
</evidence>
<dbReference type="RefSeq" id="WP_130473934.1">
    <property type="nucleotide sequence ID" value="NZ_SFCC01000002.1"/>
</dbReference>
<keyword evidence="2" id="KW-0812">Transmembrane</keyword>
<dbReference type="OrthoDB" id="5194370at2"/>
<name>A0A4Q7JDB6_9PSEU</name>
<proteinExistence type="predicted"/>
<comment type="caution">
    <text evidence="3">The sequence shown here is derived from an EMBL/GenBank/DDBJ whole genome shotgun (WGS) entry which is preliminary data.</text>
</comment>
<sequence>MPGIRRNRGKEPDEPEFQPPSDNGTAPLDPFAGVPDKKYEIKAADLVRPLIEPEPGRLLRWRKQPTNAPLVQVEDAYITGRLDVRALDLGYLFRFERCRFEHPPDVREATLLGLVFRDCWLPGLKARNLCSRNDLRLIRCVVDAGESTQDAGETAVQRGDDRERGKPDAAINLTDATVEGSVVLTRTKILHPKAKAVQADRLVINGALLAYRMEAVGEVRVPGMRTGGNVNFSGAQLSNPDGFALNGNGLHIGGSLLCEVDTYGRRSQRRRFSADGIVYLPSAKVDSDLVLRGAWLRTDQHGPIAVDAWKSRDPGLDPRPALYADRLTVDGNLELSDGFKANGTVRMLNAHIGGTLRLAHAEVSVARGNVEPFYDRALHLDGCEINGDIEATNLSVPVGMVRMADVTVGGNLLAWNATILHHDRDAFSARRTKIAGNLHMTDATVHGTVRLQGVEVGGSIYLYGTQLTEPAVKERNSFSLDVRTAKIGRDLLLTANRDRVFHAAGGVNLDGATVARRVDVGGAVLESLERDGVALDAGDVTADEFVLTPEKPPQGKVVLLRAHCGTLSDSPELWAATDGIDLEDFRYDAMKTPIGLKDDREVDRRIELLRQAMGGYRPGPYDQLAEMLRTSGNEEHAATVMFRKQQFRYESLADGYRTLGPLVKVWSWLQRMMVGYGYRPVRAVAWLLLLLAAGSIWFAVGETDHPCRTDTENYAQSNGRCAVNSDDKGLEWNPALYTVDLLVPIVDFGNKGRWFMEGADKWVAVGFTASGWILATTVAAGVTRTLRRQ</sequence>
<dbReference type="Proteomes" id="UP000292003">
    <property type="component" value="Unassembled WGS sequence"/>
</dbReference>
<evidence type="ECO:0000256" key="2">
    <source>
        <dbReference type="SAM" id="Phobius"/>
    </source>
</evidence>
<keyword evidence="4" id="KW-1185">Reference proteome</keyword>
<evidence type="ECO:0000313" key="3">
    <source>
        <dbReference type="EMBL" id="RZQ65148.1"/>
    </source>
</evidence>
<keyword evidence="2" id="KW-1133">Transmembrane helix</keyword>
<protein>
    <submittedName>
        <fullName evidence="3">Oxidoreductase</fullName>
    </submittedName>
</protein>
<feature type="region of interest" description="Disordered" evidence="1">
    <location>
        <begin position="1"/>
        <end position="33"/>
    </location>
</feature>
<feature type="transmembrane region" description="Helical" evidence="2">
    <location>
        <begin position="681"/>
        <end position="700"/>
    </location>
</feature>
<organism evidence="3 4">
    <name type="scientific">Amycolatopsis suaedae</name>
    <dbReference type="NCBI Taxonomy" id="2510978"/>
    <lineage>
        <taxon>Bacteria</taxon>
        <taxon>Bacillati</taxon>
        <taxon>Actinomycetota</taxon>
        <taxon>Actinomycetes</taxon>
        <taxon>Pseudonocardiales</taxon>
        <taxon>Pseudonocardiaceae</taxon>
        <taxon>Amycolatopsis</taxon>
    </lineage>
</organism>
<dbReference type="AlphaFoldDB" id="A0A4Q7JDB6"/>
<accession>A0A4Q7JDB6</accession>
<feature type="transmembrane region" description="Helical" evidence="2">
    <location>
        <begin position="762"/>
        <end position="783"/>
    </location>
</feature>
<evidence type="ECO:0000313" key="4">
    <source>
        <dbReference type="Proteomes" id="UP000292003"/>
    </source>
</evidence>
<gene>
    <name evidence="3" type="ORF">EWH70_04430</name>
</gene>
<keyword evidence="2" id="KW-0472">Membrane</keyword>
<dbReference type="EMBL" id="SFCC01000002">
    <property type="protein sequence ID" value="RZQ65148.1"/>
    <property type="molecule type" value="Genomic_DNA"/>
</dbReference>
<reference evidence="3 4" key="1">
    <citation type="submission" date="2019-02" db="EMBL/GenBank/DDBJ databases">
        <title>Draft genome sequence of Amycolatopsis sp. 8-3EHSu isolated from roots of Suaeda maritima.</title>
        <authorList>
            <person name="Duangmal K."/>
            <person name="Chantavorakit T."/>
        </authorList>
    </citation>
    <scope>NUCLEOTIDE SEQUENCE [LARGE SCALE GENOMIC DNA]</scope>
    <source>
        <strain evidence="3 4">8-3EHSu</strain>
    </source>
</reference>